<dbReference type="SUPFAM" id="SSF53850">
    <property type="entry name" value="Periplasmic binding protein-like II"/>
    <property type="match status" value="1"/>
</dbReference>
<protein>
    <recommendedName>
        <fullName evidence="3">TIGR02285 family protein</fullName>
    </recommendedName>
</protein>
<proteinExistence type="predicted"/>
<evidence type="ECO:0000313" key="1">
    <source>
        <dbReference type="EMBL" id="MEX6502590.1"/>
    </source>
</evidence>
<name>A0ABV3YTG2_9PSED</name>
<evidence type="ECO:0000313" key="2">
    <source>
        <dbReference type="Proteomes" id="UP001560296"/>
    </source>
</evidence>
<reference evidence="1 2" key="1">
    <citation type="submission" date="2024-07" db="EMBL/GenBank/DDBJ databases">
        <authorList>
            <person name="Li M."/>
        </authorList>
    </citation>
    <scope>NUCLEOTIDE SEQUENCE [LARGE SCALE GENOMIC DNA]</scope>
    <source>
        <strain evidence="1 2">25A3E</strain>
    </source>
</reference>
<keyword evidence="2" id="KW-1185">Reference proteome</keyword>
<sequence length="313" mass="34750">MNRARIAHAAALVVSLVADHSRRTCRVSGLLAMLLVTGVQAESLTWGLLPIPGGVLLKEGEPHSGILLESLQLLEPDLPGLDIHYELFNVPRLQQALAAGRELCSNGSLPLAERDRLGYFVPYLMSPPMELVVRADTVARLPWRGERLYLSDLLASEQLRGGLARRRTYPEAVRAALAKAQDAGNLERFGGGIAGGGENLLFMVSHGRIDFTLEYPPVVMAINRDELILEPLRSIGLADNTELQLSGIYCTRSAWGLAMARRLDRAVRRQMAEPRALLALYQRYLPAETFATYRTPLLDYFRRRHEETHAPVP</sequence>
<dbReference type="Proteomes" id="UP001560296">
    <property type="component" value="Unassembled WGS sequence"/>
</dbReference>
<evidence type="ECO:0008006" key="3">
    <source>
        <dbReference type="Google" id="ProtNLM"/>
    </source>
</evidence>
<comment type="caution">
    <text evidence="1">The sequence shown here is derived from an EMBL/GenBank/DDBJ whole genome shotgun (WGS) entry which is preliminary data.</text>
</comment>
<organism evidence="1 2">
    <name type="scientific">Pseudomonas zhanjiangensis</name>
    <dbReference type="NCBI Taxonomy" id="3239015"/>
    <lineage>
        <taxon>Bacteria</taxon>
        <taxon>Pseudomonadati</taxon>
        <taxon>Pseudomonadota</taxon>
        <taxon>Gammaproteobacteria</taxon>
        <taxon>Pseudomonadales</taxon>
        <taxon>Pseudomonadaceae</taxon>
        <taxon>Pseudomonas</taxon>
    </lineage>
</organism>
<dbReference type="EMBL" id="JBFTEG010000007">
    <property type="protein sequence ID" value="MEX6502590.1"/>
    <property type="molecule type" value="Genomic_DNA"/>
</dbReference>
<gene>
    <name evidence="1" type="ORF">AB5S05_10990</name>
</gene>
<dbReference type="RefSeq" id="WP_369287557.1">
    <property type="nucleotide sequence ID" value="NZ_JBFTEG010000007.1"/>
</dbReference>
<accession>A0ABV3YTG2</accession>